<keyword evidence="3" id="KW-0862">Zinc</keyword>
<dbReference type="GO" id="GO:0008270">
    <property type="term" value="F:zinc ion binding"/>
    <property type="evidence" value="ECO:0007669"/>
    <property type="project" value="UniProtKB-KW"/>
</dbReference>
<proteinExistence type="predicted"/>
<protein>
    <recommendedName>
        <fullName evidence="5">MYND-type domain-containing protein</fullName>
    </recommendedName>
</protein>
<evidence type="ECO:0000313" key="6">
    <source>
        <dbReference type="EMBL" id="KAJ7348071.1"/>
    </source>
</evidence>
<evidence type="ECO:0000256" key="3">
    <source>
        <dbReference type="ARBA" id="ARBA00022833"/>
    </source>
</evidence>
<dbReference type="EMBL" id="JARIHO010000018">
    <property type="protein sequence ID" value="KAJ7348071.1"/>
    <property type="molecule type" value="Genomic_DNA"/>
</dbReference>
<evidence type="ECO:0000259" key="5">
    <source>
        <dbReference type="PROSITE" id="PS50865"/>
    </source>
</evidence>
<keyword evidence="1" id="KW-0479">Metal-binding</keyword>
<name>A0AAD7A287_9AGAR</name>
<gene>
    <name evidence="6" type="ORF">DFH08DRAFT_808834</name>
</gene>
<evidence type="ECO:0000256" key="4">
    <source>
        <dbReference type="PROSITE-ProRule" id="PRU00134"/>
    </source>
</evidence>
<dbReference type="AlphaFoldDB" id="A0AAD7A287"/>
<reference evidence="6" key="1">
    <citation type="submission" date="2023-03" db="EMBL/GenBank/DDBJ databases">
        <title>Massive genome expansion in bonnet fungi (Mycena s.s.) driven by repeated elements and novel gene families across ecological guilds.</title>
        <authorList>
            <consortium name="Lawrence Berkeley National Laboratory"/>
            <person name="Harder C.B."/>
            <person name="Miyauchi S."/>
            <person name="Viragh M."/>
            <person name="Kuo A."/>
            <person name="Thoen E."/>
            <person name="Andreopoulos B."/>
            <person name="Lu D."/>
            <person name="Skrede I."/>
            <person name="Drula E."/>
            <person name="Henrissat B."/>
            <person name="Morin E."/>
            <person name="Kohler A."/>
            <person name="Barry K."/>
            <person name="LaButti K."/>
            <person name="Morin E."/>
            <person name="Salamov A."/>
            <person name="Lipzen A."/>
            <person name="Mereny Z."/>
            <person name="Hegedus B."/>
            <person name="Baldrian P."/>
            <person name="Stursova M."/>
            <person name="Weitz H."/>
            <person name="Taylor A."/>
            <person name="Grigoriev I.V."/>
            <person name="Nagy L.G."/>
            <person name="Martin F."/>
            <person name="Kauserud H."/>
        </authorList>
    </citation>
    <scope>NUCLEOTIDE SEQUENCE</scope>
    <source>
        <strain evidence="6">CBHHK002</strain>
    </source>
</reference>
<feature type="domain" description="MYND-type" evidence="5">
    <location>
        <begin position="313"/>
        <end position="354"/>
    </location>
</feature>
<dbReference type="SUPFAM" id="SSF144232">
    <property type="entry name" value="HIT/MYND zinc finger-like"/>
    <property type="match status" value="1"/>
</dbReference>
<dbReference type="PROSITE" id="PS50865">
    <property type="entry name" value="ZF_MYND_2"/>
    <property type="match status" value="1"/>
</dbReference>
<dbReference type="Gene3D" id="6.10.140.2220">
    <property type="match status" value="1"/>
</dbReference>
<evidence type="ECO:0000256" key="1">
    <source>
        <dbReference type="ARBA" id="ARBA00022723"/>
    </source>
</evidence>
<accession>A0AAD7A287</accession>
<keyword evidence="2 4" id="KW-0863">Zinc-finger</keyword>
<dbReference type="Gene3D" id="1.10.220.160">
    <property type="match status" value="1"/>
</dbReference>
<keyword evidence="7" id="KW-1185">Reference proteome</keyword>
<evidence type="ECO:0000256" key="2">
    <source>
        <dbReference type="ARBA" id="ARBA00022771"/>
    </source>
</evidence>
<sequence length="422" mass="47869">MFHYVAPALTSGGQPVQFEYQIVHYLEERCKAVPFASAVDAGRQQLWNFIKGCLTARSSRYRINTGTYWPDGKPRRATARISLTGLHGNVMVISDFYSALGFIISETDSYQYHGRETATEKNNIHLKILAFYTKWITNVARSTYFGENGNDAGPSTACIVFSPTQPFQTVAVPCAMFPNLSPAMKAEGRGIQQENLQNFIAGLGINGSSPRELQNEAVHFGDCAEVLALLYMFNPMAAATCFLHGMTAPVEAMFDERAYNADHFRNRLMPACLNCKYIIRCIHHAMEQRQSSLSYFDLARRPPTDLTTPRPTCDNTGCKQAARREYECKNCRVAWYCSRPCRQLHWDENHPKECNCYRKCRAGYQPGGAAQSAANELKLCMRHGAQIRHRWGPLLTLHPRVQVHERKFEANQEKQIFIQKET</sequence>
<dbReference type="PROSITE" id="PS01360">
    <property type="entry name" value="ZF_MYND_1"/>
    <property type="match status" value="1"/>
</dbReference>
<dbReference type="Proteomes" id="UP001218218">
    <property type="component" value="Unassembled WGS sequence"/>
</dbReference>
<evidence type="ECO:0000313" key="7">
    <source>
        <dbReference type="Proteomes" id="UP001218218"/>
    </source>
</evidence>
<organism evidence="6 7">
    <name type="scientific">Mycena albidolilacea</name>
    <dbReference type="NCBI Taxonomy" id="1033008"/>
    <lineage>
        <taxon>Eukaryota</taxon>
        <taxon>Fungi</taxon>
        <taxon>Dikarya</taxon>
        <taxon>Basidiomycota</taxon>
        <taxon>Agaricomycotina</taxon>
        <taxon>Agaricomycetes</taxon>
        <taxon>Agaricomycetidae</taxon>
        <taxon>Agaricales</taxon>
        <taxon>Marasmiineae</taxon>
        <taxon>Mycenaceae</taxon>
        <taxon>Mycena</taxon>
    </lineage>
</organism>
<dbReference type="InterPro" id="IPR002893">
    <property type="entry name" value="Znf_MYND"/>
</dbReference>
<dbReference type="Pfam" id="PF01753">
    <property type="entry name" value="zf-MYND"/>
    <property type="match status" value="1"/>
</dbReference>
<comment type="caution">
    <text evidence="6">The sequence shown here is derived from an EMBL/GenBank/DDBJ whole genome shotgun (WGS) entry which is preliminary data.</text>
</comment>